<keyword evidence="3" id="KW-1185">Reference proteome</keyword>
<keyword evidence="1" id="KW-0812">Transmembrane</keyword>
<gene>
    <name evidence="2" type="ORF">G9470_12230</name>
</gene>
<dbReference type="Gene3D" id="3.40.1350.10">
    <property type="match status" value="1"/>
</dbReference>
<dbReference type="InterPro" id="IPR011856">
    <property type="entry name" value="tRNA_endonuc-like_dom_sf"/>
</dbReference>
<dbReference type="EMBL" id="JAAOXG010000021">
    <property type="protein sequence ID" value="NNJ30552.1"/>
    <property type="molecule type" value="Genomic_DNA"/>
</dbReference>
<accession>A0ABX1VQ20</accession>
<dbReference type="SUPFAM" id="SSF52980">
    <property type="entry name" value="Restriction endonuclease-like"/>
    <property type="match status" value="1"/>
</dbReference>
<comment type="caution">
    <text evidence="2">The sequence shown here is derived from an EMBL/GenBank/DDBJ whole genome shotgun (WGS) entry which is preliminary data.</text>
</comment>
<evidence type="ECO:0000313" key="2">
    <source>
        <dbReference type="EMBL" id="NNJ30552.1"/>
    </source>
</evidence>
<evidence type="ECO:0008006" key="4">
    <source>
        <dbReference type="Google" id="ProtNLM"/>
    </source>
</evidence>
<dbReference type="Proteomes" id="UP000539052">
    <property type="component" value="Unassembled WGS sequence"/>
</dbReference>
<sequence>MSNNKKLGNDFESRFCEILYSEGFWVHNLAQNSAGQPADVIAARNGKTYLIDCKVCSNRGFALSRMEENQDLSMELWKDTGNGDGWFAILLPGGQIYMIPHFVIKAMRNSQSSMSEAEIHECGTPLYKWMKKK</sequence>
<protein>
    <recommendedName>
        <fullName evidence="4">Holliday junction resolvase</fullName>
    </recommendedName>
</protein>
<reference evidence="2 3" key="1">
    <citation type="submission" date="2020-03" db="EMBL/GenBank/DDBJ databases">
        <title>Genome Sequence of industrial isolate, B5A.</title>
        <authorList>
            <person name="Sharma S."/>
            <person name="Patil P.B."/>
            <person name="Korpole S."/>
        </authorList>
    </citation>
    <scope>NUCLEOTIDE SEQUENCE [LARGE SCALE GENOMIC DNA]</scope>
    <source>
        <strain evidence="2 3">PI-S10-B5A</strain>
    </source>
</reference>
<keyword evidence="1" id="KW-0472">Membrane</keyword>
<organism evidence="2 3">
    <name type="scientific">Lacrimispora defluvii</name>
    <dbReference type="NCBI Taxonomy" id="2719233"/>
    <lineage>
        <taxon>Bacteria</taxon>
        <taxon>Bacillati</taxon>
        <taxon>Bacillota</taxon>
        <taxon>Clostridia</taxon>
        <taxon>Lachnospirales</taxon>
        <taxon>Lachnospiraceae</taxon>
        <taxon>Lacrimispora</taxon>
    </lineage>
</organism>
<feature type="transmembrane region" description="Helical" evidence="1">
    <location>
        <begin position="85"/>
        <end position="104"/>
    </location>
</feature>
<dbReference type="RefSeq" id="WP_170821732.1">
    <property type="nucleotide sequence ID" value="NZ_JAAOXG010000021.1"/>
</dbReference>
<proteinExistence type="predicted"/>
<evidence type="ECO:0000313" key="3">
    <source>
        <dbReference type="Proteomes" id="UP000539052"/>
    </source>
</evidence>
<evidence type="ECO:0000256" key="1">
    <source>
        <dbReference type="SAM" id="Phobius"/>
    </source>
</evidence>
<dbReference type="InterPro" id="IPR011335">
    <property type="entry name" value="Restrct_endonuc-II-like"/>
</dbReference>
<name>A0ABX1VQ20_9FIRM</name>
<keyword evidence="1" id="KW-1133">Transmembrane helix</keyword>